<reference evidence="3" key="1">
    <citation type="submission" date="2018-04" db="EMBL/GenBank/DDBJ databases">
        <title>WGS assembly of Panicum hallii.</title>
        <authorList>
            <person name="Lovell J."/>
            <person name="Jenkins J."/>
            <person name="Lowry D."/>
            <person name="Mamidi S."/>
            <person name="Sreedasyam A."/>
            <person name="Weng X."/>
            <person name="Barry K."/>
            <person name="Bonette J."/>
            <person name="Campitelli B."/>
            <person name="Daum C."/>
            <person name="Gordon S."/>
            <person name="Gould B."/>
            <person name="Lipzen A."/>
            <person name="Macqueen A."/>
            <person name="Palacio-Mejia J."/>
            <person name="Plott C."/>
            <person name="Shakirov E."/>
            <person name="Shu S."/>
            <person name="Yoshinaga Y."/>
            <person name="Zane M."/>
            <person name="Rokhsar D."/>
            <person name="Grimwood J."/>
            <person name="Schmutz J."/>
            <person name="Juenger T."/>
        </authorList>
    </citation>
    <scope>NUCLEOTIDE SEQUENCE [LARGE SCALE GENOMIC DNA]</scope>
    <source>
        <strain evidence="3">FIL2</strain>
    </source>
</reference>
<accession>A0A2T8IGX9</accession>
<name>A0A2T8IGX9_9POAL</name>
<dbReference type="EMBL" id="CM008051">
    <property type="protein sequence ID" value="PVH36919.1"/>
    <property type="molecule type" value="Genomic_DNA"/>
</dbReference>
<dbReference type="Gramene" id="PVH36918">
    <property type="protein sequence ID" value="PVH36918"/>
    <property type="gene ID" value="PAHAL_6G197700"/>
</dbReference>
<dbReference type="AlphaFoldDB" id="A0A2T8IGX9"/>
<dbReference type="Gramene" id="PVH36919">
    <property type="protein sequence ID" value="PVH36919"/>
    <property type="gene ID" value="PAHAL_6G197800"/>
</dbReference>
<evidence type="ECO:0000313" key="2">
    <source>
        <dbReference type="EMBL" id="PVH36918.1"/>
    </source>
</evidence>
<protein>
    <submittedName>
        <fullName evidence="3">Uncharacterized protein</fullName>
    </submittedName>
</protein>
<evidence type="ECO:0000256" key="1">
    <source>
        <dbReference type="SAM" id="MobiDB-lite"/>
    </source>
</evidence>
<dbReference type="EMBL" id="CM008051">
    <property type="protein sequence ID" value="PVH36918.1"/>
    <property type="molecule type" value="Genomic_DNA"/>
</dbReference>
<organism evidence="3">
    <name type="scientific">Panicum hallii</name>
    <dbReference type="NCBI Taxonomy" id="206008"/>
    <lineage>
        <taxon>Eukaryota</taxon>
        <taxon>Viridiplantae</taxon>
        <taxon>Streptophyta</taxon>
        <taxon>Embryophyta</taxon>
        <taxon>Tracheophyta</taxon>
        <taxon>Spermatophyta</taxon>
        <taxon>Magnoliopsida</taxon>
        <taxon>Liliopsida</taxon>
        <taxon>Poales</taxon>
        <taxon>Poaceae</taxon>
        <taxon>PACMAD clade</taxon>
        <taxon>Panicoideae</taxon>
        <taxon>Panicodae</taxon>
        <taxon>Paniceae</taxon>
        <taxon>Panicinae</taxon>
        <taxon>Panicum</taxon>
        <taxon>Panicum sect. Panicum</taxon>
    </lineage>
</organism>
<proteinExistence type="predicted"/>
<sequence>MVDEEGLKQVSEEADEEARKEVDKEGEALKHASNELDRKWEKSITVRDEITSEHDGNSITLASDGVHKDAGTIKILVKQALKETFINWGWILISRTSYVIS</sequence>
<dbReference type="Proteomes" id="UP000243499">
    <property type="component" value="Chromosome 6"/>
</dbReference>
<evidence type="ECO:0000313" key="3">
    <source>
        <dbReference type="EMBL" id="PVH36919.1"/>
    </source>
</evidence>
<gene>
    <name evidence="2" type="ORF">PAHAL_6G197700</name>
    <name evidence="3" type="ORF">PAHAL_6G197800</name>
</gene>
<feature type="region of interest" description="Disordered" evidence="1">
    <location>
        <begin position="1"/>
        <end position="34"/>
    </location>
</feature>